<evidence type="ECO:0000259" key="3">
    <source>
        <dbReference type="PROSITE" id="PS50234"/>
    </source>
</evidence>
<dbReference type="InterPro" id="IPR002035">
    <property type="entry name" value="VWF_A"/>
</dbReference>
<dbReference type="PANTHER" id="PTHR24023">
    <property type="entry name" value="COLLAGEN ALPHA"/>
    <property type="match status" value="1"/>
</dbReference>
<dbReference type="SUPFAM" id="SSF53300">
    <property type="entry name" value="vWA-like"/>
    <property type="match status" value="1"/>
</dbReference>
<keyword evidence="2" id="KW-0732">Signal</keyword>
<dbReference type="Proteomes" id="UP001158576">
    <property type="component" value="Chromosome 2"/>
</dbReference>
<feature type="signal peptide" evidence="2">
    <location>
        <begin position="1"/>
        <end position="18"/>
    </location>
</feature>
<dbReference type="PANTHER" id="PTHR24023:SF1112">
    <property type="entry name" value="COL_CUTICLE_N DOMAIN-CONTAINING PROTEIN-RELATED"/>
    <property type="match status" value="1"/>
</dbReference>
<reference evidence="4 5" key="1">
    <citation type="submission" date="2021-04" db="EMBL/GenBank/DDBJ databases">
        <authorList>
            <person name="Bliznina A."/>
        </authorList>
    </citation>
    <scope>NUCLEOTIDE SEQUENCE [LARGE SCALE GENOMIC DNA]</scope>
</reference>
<gene>
    <name evidence="4" type="ORF">OKIOD_LOCUS14853</name>
</gene>
<feature type="compositionally biased region" description="Basic and acidic residues" evidence="1">
    <location>
        <begin position="49"/>
        <end position="65"/>
    </location>
</feature>
<accession>A0ABN7T1W5</accession>
<keyword evidence="5" id="KW-1185">Reference proteome</keyword>
<dbReference type="Pfam" id="PF01391">
    <property type="entry name" value="Collagen"/>
    <property type="match status" value="1"/>
</dbReference>
<sequence length="490" mass="52329">MKLFKGLLAALLVEEGDAFRRGSRRQRVNRVQDNWRTTINFNELPMGDDPYKDMPVQDRGPRPEQPEINYGDDECEAPEVPICPPPEECSAVMQQEDGCTCDCQQEPAPKCDLDVVIMIDVCSCGWDIWQGVVSYVEALAKKFHMEIGVSSEEARISIVQYSKSQETVISFADNIEDIKSAIEGMSPENFVAEGTYVTNGLDEAISEFNKARPNSKKVLVTVADGYNHPSVEPRDVQQKLRQLGSDVELHAVTRGEEFKTIEECQKSNFQRKVEQCSKRAEIMTMLNNDSNDIYEYNDARSIHDVIDSCQSQCPEPPQKSLHCECQCPLPTGCPGAPGQAGVPGEKGPPGEDGDVGADGEPGAQGAAGPEGPAGLPGKDGTPGVVGPKGEPGLWGRPGAHGERGVTGPQGEQGIKGPPGASGDTGDNGPTGQRGQPGPRGLPGMPGNPGPVGAPKEVNMGDLRAAVFAILDELKPGGEPSDAKLAGMNIF</sequence>
<dbReference type="InterPro" id="IPR036465">
    <property type="entry name" value="vWFA_dom_sf"/>
</dbReference>
<name>A0ABN7T1W5_OIKDI</name>
<dbReference type="CDD" id="cd01450">
    <property type="entry name" value="vWFA_subfamily_ECM"/>
    <property type="match status" value="1"/>
</dbReference>
<dbReference type="InterPro" id="IPR008160">
    <property type="entry name" value="Collagen"/>
</dbReference>
<dbReference type="PROSITE" id="PS50234">
    <property type="entry name" value="VWFA"/>
    <property type="match status" value="1"/>
</dbReference>
<dbReference type="Pfam" id="PF00092">
    <property type="entry name" value="VWA"/>
    <property type="match status" value="1"/>
</dbReference>
<feature type="compositionally biased region" description="Low complexity" evidence="1">
    <location>
        <begin position="358"/>
        <end position="376"/>
    </location>
</feature>
<dbReference type="SMART" id="SM00327">
    <property type="entry name" value="VWA"/>
    <property type="match status" value="1"/>
</dbReference>
<protein>
    <submittedName>
        <fullName evidence="4">Oidioi.mRNA.OKI2018_I69.chr2.g6088.t1.cds</fullName>
    </submittedName>
</protein>
<dbReference type="InterPro" id="IPR050149">
    <property type="entry name" value="Collagen_superfamily"/>
</dbReference>
<dbReference type="EMBL" id="OU015567">
    <property type="protein sequence ID" value="CAG5111815.1"/>
    <property type="molecule type" value="Genomic_DNA"/>
</dbReference>
<feature type="region of interest" description="Disordered" evidence="1">
    <location>
        <begin position="42"/>
        <end position="65"/>
    </location>
</feature>
<evidence type="ECO:0000256" key="1">
    <source>
        <dbReference type="SAM" id="MobiDB-lite"/>
    </source>
</evidence>
<evidence type="ECO:0000256" key="2">
    <source>
        <dbReference type="SAM" id="SignalP"/>
    </source>
</evidence>
<feature type="chain" id="PRO_5045940681" evidence="2">
    <location>
        <begin position="19"/>
        <end position="490"/>
    </location>
</feature>
<dbReference type="Gene3D" id="3.40.50.410">
    <property type="entry name" value="von Willebrand factor, type A domain"/>
    <property type="match status" value="1"/>
</dbReference>
<evidence type="ECO:0000313" key="5">
    <source>
        <dbReference type="Proteomes" id="UP001158576"/>
    </source>
</evidence>
<organism evidence="4 5">
    <name type="scientific">Oikopleura dioica</name>
    <name type="common">Tunicate</name>
    <dbReference type="NCBI Taxonomy" id="34765"/>
    <lineage>
        <taxon>Eukaryota</taxon>
        <taxon>Metazoa</taxon>
        <taxon>Chordata</taxon>
        <taxon>Tunicata</taxon>
        <taxon>Appendicularia</taxon>
        <taxon>Copelata</taxon>
        <taxon>Oikopleuridae</taxon>
        <taxon>Oikopleura</taxon>
    </lineage>
</organism>
<proteinExistence type="predicted"/>
<feature type="domain" description="VWFA" evidence="3">
    <location>
        <begin position="114"/>
        <end position="309"/>
    </location>
</feature>
<evidence type="ECO:0000313" key="4">
    <source>
        <dbReference type="EMBL" id="CAG5111815.1"/>
    </source>
</evidence>
<feature type="region of interest" description="Disordered" evidence="1">
    <location>
        <begin position="336"/>
        <end position="456"/>
    </location>
</feature>
<feature type="compositionally biased region" description="Low complexity" evidence="1">
    <location>
        <begin position="429"/>
        <end position="454"/>
    </location>
</feature>